<evidence type="ECO:0000256" key="1">
    <source>
        <dbReference type="SAM" id="MobiDB-lite"/>
    </source>
</evidence>
<evidence type="ECO:0000313" key="4">
    <source>
        <dbReference type="Proteomes" id="UP001501444"/>
    </source>
</evidence>
<feature type="region of interest" description="Disordered" evidence="1">
    <location>
        <begin position="74"/>
        <end position="95"/>
    </location>
</feature>
<comment type="caution">
    <text evidence="3">The sequence shown here is derived from an EMBL/GenBank/DDBJ whole genome shotgun (WGS) entry which is preliminary data.</text>
</comment>
<keyword evidence="4" id="KW-1185">Reference proteome</keyword>
<feature type="compositionally biased region" description="Basic residues" evidence="1">
    <location>
        <begin position="81"/>
        <end position="95"/>
    </location>
</feature>
<gene>
    <name evidence="3" type="ORF">GCM10010170_024730</name>
</gene>
<name>A0ABP5SY12_9ACTN</name>
<evidence type="ECO:0000313" key="3">
    <source>
        <dbReference type="EMBL" id="GAA2341329.1"/>
    </source>
</evidence>
<evidence type="ECO:0000259" key="2">
    <source>
        <dbReference type="Pfam" id="PF13391"/>
    </source>
</evidence>
<dbReference type="EMBL" id="BAAARV010000021">
    <property type="protein sequence ID" value="GAA2341329.1"/>
    <property type="molecule type" value="Genomic_DNA"/>
</dbReference>
<dbReference type="RefSeq" id="WP_344612461.1">
    <property type="nucleotide sequence ID" value="NZ_BAAARV010000021.1"/>
</dbReference>
<proteinExistence type="predicted"/>
<accession>A0ABP5SY12</accession>
<sequence length="95" mass="10323">MTGESAEAVLEAAHIEPYRGQHSHAITNGLLLRADLHTLFDLHLVAVDHNGNLVVSSHLDGSSYATLQGRPLRLPQQPAHRPSKRGLAAHRKILA</sequence>
<reference evidence="4" key="1">
    <citation type="journal article" date="2019" name="Int. J. Syst. Evol. Microbiol.">
        <title>The Global Catalogue of Microorganisms (GCM) 10K type strain sequencing project: providing services to taxonomists for standard genome sequencing and annotation.</title>
        <authorList>
            <consortium name="The Broad Institute Genomics Platform"/>
            <consortium name="The Broad Institute Genome Sequencing Center for Infectious Disease"/>
            <person name="Wu L."/>
            <person name="Ma J."/>
        </authorList>
    </citation>
    <scope>NUCLEOTIDE SEQUENCE [LARGE SCALE GENOMIC DNA]</scope>
    <source>
        <strain evidence="4">JCM 3272</strain>
    </source>
</reference>
<protein>
    <recommendedName>
        <fullName evidence="2">HNH nuclease domain-containing protein</fullName>
    </recommendedName>
</protein>
<organism evidence="3 4">
    <name type="scientific">Dactylosporangium salmoneum</name>
    <dbReference type="NCBI Taxonomy" id="53361"/>
    <lineage>
        <taxon>Bacteria</taxon>
        <taxon>Bacillati</taxon>
        <taxon>Actinomycetota</taxon>
        <taxon>Actinomycetes</taxon>
        <taxon>Micromonosporales</taxon>
        <taxon>Micromonosporaceae</taxon>
        <taxon>Dactylosporangium</taxon>
    </lineage>
</organism>
<dbReference type="InterPro" id="IPR003615">
    <property type="entry name" value="HNH_nuc"/>
</dbReference>
<feature type="domain" description="HNH nuclease" evidence="2">
    <location>
        <begin position="2"/>
        <end position="48"/>
    </location>
</feature>
<dbReference type="Pfam" id="PF13391">
    <property type="entry name" value="HNH_2"/>
    <property type="match status" value="1"/>
</dbReference>
<dbReference type="Proteomes" id="UP001501444">
    <property type="component" value="Unassembled WGS sequence"/>
</dbReference>